<sequence>MDVFDEILSISMIEAALPDLLTIDDMDSPLADLASRTLMIMSARHHPFVDKLKNGLGESFPLWEEKMLTRLK</sequence>
<name>A0A9X0R8B7_VIBME</name>
<dbReference type="RefSeq" id="WP_187026254.1">
    <property type="nucleotide sequence ID" value="NZ_JACRUP010000006.1"/>
</dbReference>
<accession>A0A9X0R8B7</accession>
<proteinExistence type="predicted"/>
<evidence type="ECO:0000313" key="1">
    <source>
        <dbReference type="EMBL" id="MBC5851454.1"/>
    </source>
</evidence>
<reference evidence="1" key="1">
    <citation type="submission" date="2020-08" db="EMBL/GenBank/DDBJ databases">
        <title>Genome Sequencing and Pan-Genome Analysis of Migratory bird Vibrio Strains, Inner Mongolia.</title>
        <authorList>
            <person name="Zheng L."/>
        </authorList>
    </citation>
    <scope>NUCLEOTIDE SEQUENCE</scope>
    <source>
        <strain evidence="1">M13F</strain>
    </source>
</reference>
<dbReference type="AlphaFoldDB" id="A0A9X0R8B7"/>
<dbReference type="EMBL" id="JACRUP010000006">
    <property type="protein sequence ID" value="MBC5851454.1"/>
    <property type="molecule type" value="Genomic_DNA"/>
</dbReference>
<organism evidence="1 2">
    <name type="scientific">Vibrio metschnikovii</name>
    <dbReference type="NCBI Taxonomy" id="28172"/>
    <lineage>
        <taxon>Bacteria</taxon>
        <taxon>Pseudomonadati</taxon>
        <taxon>Pseudomonadota</taxon>
        <taxon>Gammaproteobacteria</taxon>
        <taxon>Vibrionales</taxon>
        <taxon>Vibrionaceae</taxon>
        <taxon>Vibrio</taxon>
    </lineage>
</organism>
<keyword evidence="2" id="KW-1185">Reference proteome</keyword>
<dbReference type="Proteomes" id="UP000615796">
    <property type="component" value="Unassembled WGS sequence"/>
</dbReference>
<evidence type="ECO:0000313" key="2">
    <source>
        <dbReference type="Proteomes" id="UP000615796"/>
    </source>
</evidence>
<protein>
    <submittedName>
        <fullName evidence="1">Uncharacterized protein</fullName>
    </submittedName>
</protein>
<gene>
    <name evidence="1" type="ORF">H8Q88_10970</name>
</gene>
<comment type="caution">
    <text evidence="1">The sequence shown here is derived from an EMBL/GenBank/DDBJ whole genome shotgun (WGS) entry which is preliminary data.</text>
</comment>